<proteinExistence type="predicted"/>
<keyword evidence="3" id="KW-1185">Reference proteome</keyword>
<evidence type="ECO:0000256" key="1">
    <source>
        <dbReference type="SAM" id="Coils"/>
    </source>
</evidence>
<evidence type="ECO:0000313" key="2">
    <source>
        <dbReference type="EMBL" id="SAI70458.1"/>
    </source>
</evidence>
<evidence type="ECO:0000313" key="3">
    <source>
        <dbReference type="Proteomes" id="UP000076848"/>
    </source>
</evidence>
<organism evidence="2 3">
    <name type="scientific">Bordetella ansorpii</name>
    <dbReference type="NCBI Taxonomy" id="288768"/>
    <lineage>
        <taxon>Bacteria</taxon>
        <taxon>Pseudomonadati</taxon>
        <taxon>Pseudomonadota</taxon>
        <taxon>Betaproteobacteria</taxon>
        <taxon>Burkholderiales</taxon>
        <taxon>Alcaligenaceae</taxon>
        <taxon>Bordetella</taxon>
    </lineage>
</organism>
<dbReference type="STRING" id="288768.SAMEA3906486_03104"/>
<gene>
    <name evidence="2" type="ORF">SAMEA3906486_03104</name>
</gene>
<name>A0A157SJ25_9BORD</name>
<accession>A0A157SJ25</accession>
<dbReference type="AlphaFoldDB" id="A0A157SJ25"/>
<feature type="coiled-coil region" evidence="1">
    <location>
        <begin position="62"/>
        <end position="148"/>
    </location>
</feature>
<protein>
    <submittedName>
        <fullName evidence="2">Uncharacterized protein</fullName>
    </submittedName>
</protein>
<dbReference type="Proteomes" id="UP000076848">
    <property type="component" value="Unassembled WGS sequence"/>
</dbReference>
<reference evidence="2 3" key="1">
    <citation type="submission" date="2016-04" db="EMBL/GenBank/DDBJ databases">
        <authorList>
            <consortium name="Pathogen Informatics"/>
        </authorList>
    </citation>
    <scope>NUCLEOTIDE SEQUENCE [LARGE SCALE GENOMIC DNA]</scope>
    <source>
        <strain evidence="2 3">H050680373</strain>
    </source>
</reference>
<dbReference type="EMBL" id="FKIF01000006">
    <property type="protein sequence ID" value="SAI70458.1"/>
    <property type="molecule type" value="Genomic_DNA"/>
</dbReference>
<keyword evidence="1" id="KW-0175">Coiled coil</keyword>
<sequence length="154" mass="16468">MALLESMAMMLPLAAGDPGAAAVSAEALSVGQIVAYIVTILVGGGAAWKVLPILLARLSVSLAGAKSERDSIERLEQQLQVERQNARQAREDANAAYKERNDILREMGDVKAQLAGLTERATAQAQTIERQNHLISELTAQIQNLNEAVHGKNA</sequence>